<name>A0A9P1IMG4_9PELO</name>
<protein>
    <submittedName>
        <fullName evidence="1">Uncharacterized protein</fullName>
    </submittedName>
</protein>
<proteinExistence type="predicted"/>
<sequence>MFYKSAIIASNGKSENYRRKLEILMGNWISLSITWKTWRIFDDFCVIREIEAIAQACEVGSGYLRF</sequence>
<dbReference type="EMBL" id="CANHGI010000004">
    <property type="protein sequence ID" value="CAI5448035.1"/>
    <property type="molecule type" value="Genomic_DNA"/>
</dbReference>
<reference evidence="1" key="1">
    <citation type="submission" date="2022-11" db="EMBL/GenBank/DDBJ databases">
        <authorList>
            <person name="Kikuchi T."/>
        </authorList>
    </citation>
    <scope>NUCLEOTIDE SEQUENCE</scope>
    <source>
        <strain evidence="1">PS1010</strain>
    </source>
</reference>
<dbReference type="Proteomes" id="UP001152747">
    <property type="component" value="Unassembled WGS sequence"/>
</dbReference>
<evidence type="ECO:0000313" key="2">
    <source>
        <dbReference type="Proteomes" id="UP001152747"/>
    </source>
</evidence>
<keyword evidence="2" id="KW-1185">Reference proteome</keyword>
<comment type="caution">
    <text evidence="1">The sequence shown here is derived from an EMBL/GenBank/DDBJ whole genome shotgun (WGS) entry which is preliminary data.</text>
</comment>
<gene>
    <name evidence="1" type="ORF">CAMP_LOCUS10672</name>
</gene>
<organism evidence="1 2">
    <name type="scientific">Caenorhabditis angaria</name>
    <dbReference type="NCBI Taxonomy" id="860376"/>
    <lineage>
        <taxon>Eukaryota</taxon>
        <taxon>Metazoa</taxon>
        <taxon>Ecdysozoa</taxon>
        <taxon>Nematoda</taxon>
        <taxon>Chromadorea</taxon>
        <taxon>Rhabditida</taxon>
        <taxon>Rhabditina</taxon>
        <taxon>Rhabditomorpha</taxon>
        <taxon>Rhabditoidea</taxon>
        <taxon>Rhabditidae</taxon>
        <taxon>Peloderinae</taxon>
        <taxon>Caenorhabditis</taxon>
    </lineage>
</organism>
<evidence type="ECO:0000313" key="1">
    <source>
        <dbReference type="EMBL" id="CAI5448035.1"/>
    </source>
</evidence>
<dbReference type="AlphaFoldDB" id="A0A9P1IMG4"/>
<accession>A0A9P1IMG4</accession>